<sequence>MDEMIKSEAVAVCQNLNSLTDMNPFKTCIENNKEEAYMEFVDCTYDYCVTMNNFENAREMVCGHLENFAKTCARLEDSPIVDWRTSYCPSECGENAHYDENACPIQKTCENPNDISECTLPTVPVCVCDDNFILSGAQCVRVSECGCSVGPNYYPNTYVKLAAVSGNNVQLLLVAM</sequence>
<evidence type="ECO:0000313" key="5">
    <source>
        <dbReference type="Proteomes" id="UP001217089"/>
    </source>
</evidence>
<dbReference type="InterPro" id="IPR014853">
    <property type="entry name" value="VWF/SSPO/ZAN-like_Cys-rich_dom"/>
</dbReference>
<gene>
    <name evidence="4" type="ORF">KUTeg_013950</name>
</gene>
<proteinExistence type="predicted"/>
<feature type="domain" description="TIL" evidence="2">
    <location>
        <begin position="92"/>
        <end position="145"/>
    </location>
</feature>
<evidence type="ECO:0000259" key="2">
    <source>
        <dbReference type="Pfam" id="PF01826"/>
    </source>
</evidence>
<evidence type="ECO:0008006" key="6">
    <source>
        <dbReference type="Google" id="ProtNLM"/>
    </source>
</evidence>
<dbReference type="CDD" id="cd19941">
    <property type="entry name" value="TIL"/>
    <property type="match status" value="1"/>
</dbReference>
<dbReference type="Gene3D" id="2.10.25.10">
    <property type="entry name" value="Laminin"/>
    <property type="match status" value="1"/>
</dbReference>
<reference evidence="4 5" key="1">
    <citation type="submission" date="2022-12" db="EMBL/GenBank/DDBJ databases">
        <title>Chromosome-level genome of Tegillarca granosa.</title>
        <authorList>
            <person name="Kim J."/>
        </authorList>
    </citation>
    <scope>NUCLEOTIDE SEQUENCE [LARGE SCALE GENOMIC DNA]</scope>
    <source>
        <strain evidence="4">Teg-2019</strain>
        <tissue evidence="4">Adductor muscle</tissue>
    </source>
</reference>
<dbReference type="SUPFAM" id="SSF57567">
    <property type="entry name" value="Serine protease inhibitors"/>
    <property type="match status" value="1"/>
</dbReference>
<dbReference type="Pfam" id="PF01826">
    <property type="entry name" value="TIL"/>
    <property type="match status" value="1"/>
</dbReference>
<dbReference type="Proteomes" id="UP001217089">
    <property type="component" value="Unassembled WGS sequence"/>
</dbReference>
<accession>A0ABQ9EXN2</accession>
<comment type="caution">
    <text evidence="4">The sequence shown here is derived from an EMBL/GenBank/DDBJ whole genome shotgun (WGS) entry which is preliminary data.</text>
</comment>
<name>A0ABQ9EXN2_TEGGR</name>
<feature type="domain" description="VWF/SSPO/Zonadhesin-like cysteine-rich" evidence="3">
    <location>
        <begin position="13"/>
        <end position="88"/>
    </location>
</feature>
<evidence type="ECO:0000259" key="3">
    <source>
        <dbReference type="Pfam" id="PF08742"/>
    </source>
</evidence>
<dbReference type="Pfam" id="PF08742">
    <property type="entry name" value="C8"/>
    <property type="match status" value="1"/>
</dbReference>
<dbReference type="PANTHER" id="PTHR11339">
    <property type="entry name" value="EXTRACELLULAR MATRIX GLYCOPROTEIN RELATED"/>
    <property type="match status" value="1"/>
</dbReference>
<dbReference type="InterPro" id="IPR036084">
    <property type="entry name" value="Ser_inhib-like_sf"/>
</dbReference>
<dbReference type="EMBL" id="JARBDR010000657">
    <property type="protein sequence ID" value="KAJ8309076.1"/>
    <property type="molecule type" value="Genomic_DNA"/>
</dbReference>
<keyword evidence="5" id="KW-1185">Reference proteome</keyword>
<dbReference type="PANTHER" id="PTHR11339:SF373">
    <property type="entry name" value="VWFD DOMAIN-CONTAINING PROTEIN"/>
    <property type="match status" value="1"/>
</dbReference>
<evidence type="ECO:0000313" key="4">
    <source>
        <dbReference type="EMBL" id="KAJ8309076.1"/>
    </source>
</evidence>
<protein>
    <recommendedName>
        <fullName evidence="6">VWF/SSPO/Zonadhesin-like cysteine-rich domain-containing protein</fullName>
    </recommendedName>
</protein>
<keyword evidence="1" id="KW-1015">Disulfide bond</keyword>
<organism evidence="4 5">
    <name type="scientific">Tegillarca granosa</name>
    <name type="common">Malaysian cockle</name>
    <name type="synonym">Anadara granosa</name>
    <dbReference type="NCBI Taxonomy" id="220873"/>
    <lineage>
        <taxon>Eukaryota</taxon>
        <taxon>Metazoa</taxon>
        <taxon>Spiralia</taxon>
        <taxon>Lophotrochozoa</taxon>
        <taxon>Mollusca</taxon>
        <taxon>Bivalvia</taxon>
        <taxon>Autobranchia</taxon>
        <taxon>Pteriomorphia</taxon>
        <taxon>Arcoida</taxon>
        <taxon>Arcoidea</taxon>
        <taxon>Arcidae</taxon>
        <taxon>Tegillarca</taxon>
    </lineage>
</organism>
<dbReference type="InterPro" id="IPR002919">
    <property type="entry name" value="TIL_dom"/>
</dbReference>
<dbReference type="InterPro" id="IPR050780">
    <property type="entry name" value="Mucin_vWF_Thrombospondin_sf"/>
</dbReference>
<evidence type="ECO:0000256" key="1">
    <source>
        <dbReference type="ARBA" id="ARBA00023157"/>
    </source>
</evidence>